<dbReference type="EMBL" id="BAAANS010000006">
    <property type="protein sequence ID" value="GAA2089742.1"/>
    <property type="molecule type" value="Genomic_DNA"/>
</dbReference>
<dbReference type="PANTHER" id="PTHR43289">
    <property type="entry name" value="MITOGEN-ACTIVATED PROTEIN KINASE KINASE KINASE 20-RELATED"/>
    <property type="match status" value="1"/>
</dbReference>
<evidence type="ECO:0000256" key="5">
    <source>
        <dbReference type="PROSITE-ProRule" id="PRU10141"/>
    </source>
</evidence>
<keyword evidence="1" id="KW-0808">Transferase</keyword>
<evidence type="ECO:0000256" key="1">
    <source>
        <dbReference type="ARBA" id="ARBA00022679"/>
    </source>
</evidence>
<protein>
    <recommendedName>
        <fullName evidence="6">Protein kinase domain-containing protein</fullName>
    </recommendedName>
</protein>
<feature type="binding site" evidence="5">
    <location>
        <position position="62"/>
    </location>
    <ligand>
        <name>ATP</name>
        <dbReference type="ChEBI" id="CHEBI:30616"/>
    </ligand>
</feature>
<keyword evidence="3" id="KW-0418">Kinase</keyword>
<feature type="domain" description="Protein kinase" evidence="6">
    <location>
        <begin position="33"/>
        <end position="310"/>
    </location>
</feature>
<accession>A0ABN2WDC1</accession>
<organism evidence="7 8">
    <name type="scientific">Kitasatospora saccharophila</name>
    <dbReference type="NCBI Taxonomy" id="407973"/>
    <lineage>
        <taxon>Bacteria</taxon>
        <taxon>Bacillati</taxon>
        <taxon>Actinomycetota</taxon>
        <taxon>Actinomycetes</taxon>
        <taxon>Kitasatosporales</taxon>
        <taxon>Streptomycetaceae</taxon>
        <taxon>Kitasatospora</taxon>
    </lineage>
</organism>
<evidence type="ECO:0000256" key="3">
    <source>
        <dbReference type="ARBA" id="ARBA00022777"/>
    </source>
</evidence>
<dbReference type="InterPro" id="IPR011990">
    <property type="entry name" value="TPR-like_helical_dom_sf"/>
</dbReference>
<dbReference type="Gene3D" id="3.30.200.20">
    <property type="entry name" value="Phosphorylase Kinase, domain 1"/>
    <property type="match status" value="1"/>
</dbReference>
<proteinExistence type="predicted"/>
<keyword evidence="8" id="KW-1185">Reference proteome</keyword>
<dbReference type="SUPFAM" id="SSF48452">
    <property type="entry name" value="TPR-like"/>
    <property type="match status" value="1"/>
</dbReference>
<gene>
    <name evidence="7" type="ORF">GCM10009759_12790</name>
</gene>
<keyword evidence="4 5" id="KW-0067">ATP-binding</keyword>
<evidence type="ECO:0000256" key="2">
    <source>
        <dbReference type="ARBA" id="ARBA00022741"/>
    </source>
</evidence>
<dbReference type="Gene3D" id="1.25.40.10">
    <property type="entry name" value="Tetratricopeptide repeat domain"/>
    <property type="match status" value="1"/>
</dbReference>
<reference evidence="7 8" key="1">
    <citation type="journal article" date="2019" name="Int. J. Syst. Evol. Microbiol.">
        <title>The Global Catalogue of Microorganisms (GCM) 10K type strain sequencing project: providing services to taxonomists for standard genome sequencing and annotation.</title>
        <authorList>
            <consortium name="The Broad Institute Genomics Platform"/>
            <consortium name="The Broad Institute Genome Sequencing Center for Infectious Disease"/>
            <person name="Wu L."/>
            <person name="Ma J."/>
        </authorList>
    </citation>
    <scope>NUCLEOTIDE SEQUENCE [LARGE SCALE GENOMIC DNA]</scope>
    <source>
        <strain evidence="7 8">JCM 14559</strain>
    </source>
</reference>
<dbReference type="PROSITE" id="PS50011">
    <property type="entry name" value="PROTEIN_KINASE_DOM"/>
    <property type="match status" value="1"/>
</dbReference>
<dbReference type="SMART" id="SM00220">
    <property type="entry name" value="S_TKc"/>
    <property type="match status" value="1"/>
</dbReference>
<dbReference type="PANTHER" id="PTHR43289:SF34">
    <property type="entry name" value="SERINE_THREONINE-PROTEIN KINASE YBDM-RELATED"/>
    <property type="match status" value="1"/>
</dbReference>
<name>A0ABN2WDC1_9ACTN</name>
<dbReference type="Pfam" id="PF00069">
    <property type="entry name" value="Pkinase"/>
    <property type="match status" value="1"/>
</dbReference>
<keyword evidence="2 5" id="KW-0547">Nucleotide-binding</keyword>
<dbReference type="InterPro" id="IPR017441">
    <property type="entry name" value="Protein_kinase_ATP_BS"/>
</dbReference>
<dbReference type="SUPFAM" id="SSF56112">
    <property type="entry name" value="Protein kinase-like (PK-like)"/>
    <property type="match status" value="1"/>
</dbReference>
<dbReference type="InterPro" id="IPR011009">
    <property type="entry name" value="Kinase-like_dom_sf"/>
</dbReference>
<evidence type="ECO:0000259" key="6">
    <source>
        <dbReference type="PROSITE" id="PS50011"/>
    </source>
</evidence>
<evidence type="ECO:0000313" key="8">
    <source>
        <dbReference type="Proteomes" id="UP001500897"/>
    </source>
</evidence>
<sequence>MGLSGRHPWGSIAGVGLPWGHQELQGETVEDRYQLVRLIGSGGMGTVYEAEDLLLRRRVAVKLMHGSVSPDDNTDERFRREAMAMARASHPNVVALHDVGVFRRTSYLVMELLDGLDLGVLVKARGALPPGAVRVVVESICSALAAVHRTGVLHRDLKPHNVQVTAAGLVVLQDFGLARLVEASMITAAGSVLGTPQYLAPEVVRGERPTQRTDLYGVGVILHHMLTGRPPLEQTDNLAGLFFRLVNQGVPTLADSRPDLPGDLAALADRLTALRAEDRPASAAEVLEHLTRPSDSDRVALGALVRMSVLERPPDERADPSGFARPAVVSLRSTSRSYSRGGQPLALREPSPVSRTATLSPATRLRLASTADAPTRLREAVALAQRGDHSEAAYMLDALTQVCTEAFGPTDPTTLAAQFWHAVCLSALGAAPQALHLLAQITDRTSEEGN</sequence>
<dbReference type="Gene3D" id="1.10.510.10">
    <property type="entry name" value="Transferase(Phosphotransferase) domain 1"/>
    <property type="match status" value="1"/>
</dbReference>
<evidence type="ECO:0000256" key="4">
    <source>
        <dbReference type="ARBA" id="ARBA00022840"/>
    </source>
</evidence>
<dbReference type="PROSITE" id="PS00107">
    <property type="entry name" value="PROTEIN_KINASE_ATP"/>
    <property type="match status" value="1"/>
</dbReference>
<comment type="caution">
    <text evidence="7">The sequence shown here is derived from an EMBL/GenBank/DDBJ whole genome shotgun (WGS) entry which is preliminary data.</text>
</comment>
<dbReference type="CDD" id="cd14014">
    <property type="entry name" value="STKc_PknB_like"/>
    <property type="match status" value="1"/>
</dbReference>
<dbReference type="Proteomes" id="UP001500897">
    <property type="component" value="Unassembled WGS sequence"/>
</dbReference>
<dbReference type="InterPro" id="IPR000719">
    <property type="entry name" value="Prot_kinase_dom"/>
</dbReference>
<evidence type="ECO:0000313" key="7">
    <source>
        <dbReference type="EMBL" id="GAA2089742.1"/>
    </source>
</evidence>